<dbReference type="PANTHER" id="PTHR33273:SF4">
    <property type="entry name" value="ENDONUCLEASE_EXONUCLEASE_PHOSPHATASE DOMAIN-CONTAINING PROTEIN"/>
    <property type="match status" value="1"/>
</dbReference>
<dbReference type="GO" id="GO:0008270">
    <property type="term" value="F:zinc ion binding"/>
    <property type="evidence" value="ECO:0007669"/>
    <property type="project" value="UniProtKB-KW"/>
</dbReference>
<dbReference type="GO" id="GO:0003824">
    <property type="term" value="F:catalytic activity"/>
    <property type="evidence" value="ECO:0007669"/>
    <property type="project" value="InterPro"/>
</dbReference>
<gene>
    <name evidence="3" type="ORF">GEV33_008743</name>
</gene>
<proteinExistence type="predicted"/>
<dbReference type="InterPro" id="IPR001878">
    <property type="entry name" value="Znf_CCHC"/>
</dbReference>
<keyword evidence="1" id="KW-0862">Zinc</keyword>
<dbReference type="InterPro" id="IPR005135">
    <property type="entry name" value="Endo/exonuclease/phosphatase"/>
</dbReference>
<evidence type="ECO:0000256" key="1">
    <source>
        <dbReference type="PROSITE-ProRule" id="PRU00047"/>
    </source>
</evidence>
<protein>
    <recommendedName>
        <fullName evidence="2">CCHC-type domain-containing protein</fullName>
    </recommendedName>
</protein>
<keyword evidence="4" id="KW-1185">Reference proteome</keyword>
<dbReference type="GO" id="GO:0003676">
    <property type="term" value="F:nucleic acid binding"/>
    <property type="evidence" value="ECO:0007669"/>
    <property type="project" value="InterPro"/>
</dbReference>
<keyword evidence="1" id="KW-0479">Metal-binding</keyword>
<dbReference type="Gene3D" id="4.10.60.10">
    <property type="entry name" value="Zinc finger, CCHC-type"/>
    <property type="match status" value="1"/>
</dbReference>
<dbReference type="Gene3D" id="3.60.10.10">
    <property type="entry name" value="Endonuclease/exonuclease/phosphatase"/>
    <property type="match status" value="1"/>
</dbReference>
<dbReference type="Pfam" id="PF14529">
    <property type="entry name" value="Exo_endo_phos_2"/>
    <property type="match status" value="1"/>
</dbReference>
<feature type="domain" description="CCHC-type" evidence="2">
    <location>
        <begin position="305"/>
        <end position="319"/>
    </location>
</feature>
<dbReference type="SUPFAM" id="SSF56219">
    <property type="entry name" value="DNase I-like"/>
    <property type="match status" value="1"/>
</dbReference>
<sequence>MSDEQLRSLATISVNGLPGNPTLPEDKAIRSILDTVNKSVTVFIEFVCSTKEPINKRTQACIEICNLHSALNDLARLYTKNVCTRNTEEEILTQVQNSVKDSVDLALNNAAAPPLTYANIASQSGGRVIRKPSSTAKRHKVLIFPTKDATNIDSSTKTKEILTKTVNPKDLCIKPDRLIKIRNNGVMIESSTIEVDKLIGDKSLQKAGLEARKPKILWPKLVIHNVPNPVSAEELSERIEEQVQKKIRLPENWCAYAGTLGPKKTTDASWILEVHPTVWKSLTSEGHIYIDWHSCRVENFVKLTKCFKCQRYGHVAKYCNSEESCGFCTSSEHETKDCPHKNLPAKHSCINCIRAKFREHSHHTNAESCPIFKRKLEEYLSSISTAETLCTMQNNDIDIALFQEPYCYKSGSTTFSVPGLRGLTLVSHSSARFLSCIVIKPDLNVVHLAHLSNPYVAVVSIHRPSLSPLFAISVYCPPNDNLRPYLEYLQSVLDNLRGQCVLIGGDFNTRSTIWHDTISDRKSPLLEEFILTNDLHIQNEAGNPATFQTVNGSSNIDLTLSSTDCSLLIQSWKVVDGFNTADHRPISFLIGLQAHGLPAGNRESANIRLDFESITIDEIAAEMTEIATALMDSYPVLVSPSAVEGALKDFYFRIDNLLSSKAKRRKIYPHRPDWWNSKIERRRKIYLAKKSLLYKNRDPDKKQFLAEEMARAKTSFKSLLRKEQERSWTSFVKKDLGENPWGVVYKLATEKFNRLGALASFEKGNQHTLSPEESMSFLLESLLPDDSQQDESPEQEVWRQDFNTCSPRYTTRVEEVTEEELSQLVSRLKQHKAPGADKLKGKIIKLLHPFVSEFMNTGRCSKR</sequence>
<dbReference type="Proteomes" id="UP000719412">
    <property type="component" value="Unassembled WGS sequence"/>
</dbReference>
<dbReference type="InterPro" id="IPR036691">
    <property type="entry name" value="Endo/exonu/phosph_ase_sf"/>
</dbReference>
<evidence type="ECO:0000259" key="2">
    <source>
        <dbReference type="PROSITE" id="PS50158"/>
    </source>
</evidence>
<evidence type="ECO:0000313" key="4">
    <source>
        <dbReference type="Proteomes" id="UP000719412"/>
    </source>
</evidence>
<dbReference type="PANTHER" id="PTHR33273">
    <property type="entry name" value="DOMAIN-CONTAINING PROTEIN, PUTATIVE-RELATED"/>
    <property type="match status" value="1"/>
</dbReference>
<dbReference type="SUPFAM" id="SSF57756">
    <property type="entry name" value="Retrovirus zinc finger-like domains"/>
    <property type="match status" value="1"/>
</dbReference>
<evidence type="ECO:0000313" key="3">
    <source>
        <dbReference type="EMBL" id="KAH0814048.1"/>
    </source>
</evidence>
<reference evidence="3" key="1">
    <citation type="journal article" date="2020" name="J Insects Food Feed">
        <title>The yellow mealworm (Tenebrio molitor) genome: a resource for the emerging insects as food and feed industry.</title>
        <authorList>
            <person name="Eriksson T."/>
            <person name="Andere A."/>
            <person name="Kelstrup H."/>
            <person name="Emery V."/>
            <person name="Picard C."/>
        </authorList>
    </citation>
    <scope>NUCLEOTIDE SEQUENCE</scope>
    <source>
        <strain evidence="3">Stoneville</strain>
        <tissue evidence="3">Whole head</tissue>
    </source>
</reference>
<accession>A0A8J6HGM0</accession>
<dbReference type="PROSITE" id="PS50158">
    <property type="entry name" value="ZF_CCHC"/>
    <property type="match status" value="1"/>
</dbReference>
<name>A0A8J6HGM0_TENMO</name>
<dbReference type="CDD" id="cd09077">
    <property type="entry name" value="R1-I-EN"/>
    <property type="match status" value="1"/>
</dbReference>
<dbReference type="EMBL" id="JABDTM020024690">
    <property type="protein sequence ID" value="KAH0814048.1"/>
    <property type="molecule type" value="Genomic_DNA"/>
</dbReference>
<comment type="caution">
    <text evidence="3">The sequence shown here is derived from an EMBL/GenBank/DDBJ whole genome shotgun (WGS) entry which is preliminary data.</text>
</comment>
<keyword evidence="1" id="KW-0863">Zinc-finger</keyword>
<dbReference type="InterPro" id="IPR036875">
    <property type="entry name" value="Znf_CCHC_sf"/>
</dbReference>
<reference evidence="3" key="2">
    <citation type="submission" date="2021-08" db="EMBL/GenBank/DDBJ databases">
        <authorList>
            <person name="Eriksson T."/>
        </authorList>
    </citation>
    <scope>NUCLEOTIDE SEQUENCE</scope>
    <source>
        <strain evidence="3">Stoneville</strain>
        <tissue evidence="3">Whole head</tissue>
    </source>
</reference>
<organism evidence="3 4">
    <name type="scientific">Tenebrio molitor</name>
    <name type="common">Yellow mealworm beetle</name>
    <dbReference type="NCBI Taxonomy" id="7067"/>
    <lineage>
        <taxon>Eukaryota</taxon>
        <taxon>Metazoa</taxon>
        <taxon>Ecdysozoa</taxon>
        <taxon>Arthropoda</taxon>
        <taxon>Hexapoda</taxon>
        <taxon>Insecta</taxon>
        <taxon>Pterygota</taxon>
        <taxon>Neoptera</taxon>
        <taxon>Endopterygota</taxon>
        <taxon>Coleoptera</taxon>
        <taxon>Polyphaga</taxon>
        <taxon>Cucujiformia</taxon>
        <taxon>Tenebrionidae</taxon>
        <taxon>Tenebrio</taxon>
    </lineage>
</organism>
<dbReference type="AlphaFoldDB" id="A0A8J6HGM0"/>